<evidence type="ECO:0000313" key="1">
    <source>
        <dbReference type="EMBL" id="CAF1338981.1"/>
    </source>
</evidence>
<sequence length="374" mass="43577">MNRTRAYSHHSQYRLLPQATNTAGFLTPLQKQILRCGPKYVYPNYREALKRLPNEVKVMTDKIMDKFREQPNQPKFVRPIIDDFSGKIKQIIQERLVENDLSHRLNYASTSIALKHLLDKQKNKEVVFRQTDKSKVFNLDTPSNYARKSDDYMAKTDAYTEISEHPLKQMIDSTNKLLRDLLGQKRIPASVFEKLKPPQDCELPHLYYNPKDHKPGVPLRPIVAGIKSPITPISKYLDKTLRPIFEKYTQHYTLQNTYVFLNHLDRHPMTDDTILATFDITDLYTMIPQKESIMALCRFLAKCGKSKINNISIDTFAKLSRHVLDNAYFAYENRLFKQIKGGPMGFAITQILADVYMFEWEKDILAQQTAEKQL</sequence>
<gene>
    <name evidence="1" type="ORF">GPM918_LOCUS30334</name>
    <name evidence="2" type="ORF">SRO942_LOCUS30944</name>
</gene>
<evidence type="ECO:0000313" key="3">
    <source>
        <dbReference type="Proteomes" id="UP000663829"/>
    </source>
</evidence>
<protein>
    <recommendedName>
        <fullName evidence="4">Reverse transcriptase domain-containing protein</fullName>
    </recommendedName>
</protein>
<dbReference type="AlphaFoldDB" id="A0A815GFJ7"/>
<dbReference type="PANTHER" id="PTHR21301">
    <property type="entry name" value="REVERSE TRANSCRIPTASE"/>
    <property type="match status" value="1"/>
</dbReference>
<name>A0A815GFJ7_9BILA</name>
<feature type="non-terminal residue" evidence="1">
    <location>
        <position position="374"/>
    </location>
</feature>
<reference evidence="1" key="1">
    <citation type="submission" date="2021-02" db="EMBL/GenBank/DDBJ databases">
        <authorList>
            <person name="Nowell W R."/>
        </authorList>
    </citation>
    <scope>NUCLEOTIDE SEQUENCE</scope>
</reference>
<proteinExistence type="predicted"/>
<evidence type="ECO:0008006" key="4">
    <source>
        <dbReference type="Google" id="ProtNLM"/>
    </source>
</evidence>
<keyword evidence="3" id="KW-1185">Reference proteome</keyword>
<dbReference type="Proteomes" id="UP000681722">
    <property type="component" value="Unassembled WGS sequence"/>
</dbReference>
<dbReference type="EMBL" id="CAJOBC010057564">
    <property type="protein sequence ID" value="CAF4198264.1"/>
    <property type="molecule type" value="Genomic_DNA"/>
</dbReference>
<evidence type="ECO:0000313" key="2">
    <source>
        <dbReference type="EMBL" id="CAF4198264.1"/>
    </source>
</evidence>
<dbReference type="OrthoDB" id="10034624at2759"/>
<dbReference type="EMBL" id="CAJNOQ010014298">
    <property type="protein sequence ID" value="CAF1338981.1"/>
    <property type="molecule type" value="Genomic_DNA"/>
</dbReference>
<dbReference type="Proteomes" id="UP000663829">
    <property type="component" value="Unassembled WGS sequence"/>
</dbReference>
<comment type="caution">
    <text evidence="1">The sequence shown here is derived from an EMBL/GenBank/DDBJ whole genome shotgun (WGS) entry which is preliminary data.</text>
</comment>
<dbReference type="PANTHER" id="PTHR21301:SF10">
    <property type="entry name" value="REVERSE TRANSCRIPTASE DOMAIN-CONTAINING PROTEIN"/>
    <property type="match status" value="1"/>
</dbReference>
<accession>A0A815GFJ7</accession>
<organism evidence="1 3">
    <name type="scientific">Didymodactylos carnosus</name>
    <dbReference type="NCBI Taxonomy" id="1234261"/>
    <lineage>
        <taxon>Eukaryota</taxon>
        <taxon>Metazoa</taxon>
        <taxon>Spiralia</taxon>
        <taxon>Gnathifera</taxon>
        <taxon>Rotifera</taxon>
        <taxon>Eurotatoria</taxon>
        <taxon>Bdelloidea</taxon>
        <taxon>Philodinida</taxon>
        <taxon>Philodinidae</taxon>
        <taxon>Didymodactylos</taxon>
    </lineage>
</organism>